<dbReference type="EMBL" id="UFAJ01000340">
    <property type="protein sequence ID" value="SSD60378.1"/>
    <property type="molecule type" value="Genomic_DNA"/>
</dbReference>
<comment type="subcellular location">
    <subcellularLocation>
        <location evidence="1">Nucleus</location>
    </subcellularLocation>
</comment>
<feature type="domain" description="Cell division control protein 73 C-terminal" evidence="5">
    <location>
        <begin position="235"/>
        <end position="384"/>
    </location>
</feature>
<gene>
    <name evidence="6" type="ORF">SCODWIG_02139</name>
</gene>
<dbReference type="PANTHER" id="PTHR12466:SF8">
    <property type="entry name" value="PARAFIBROMIN"/>
    <property type="match status" value="1"/>
</dbReference>
<dbReference type="GO" id="GO:0006368">
    <property type="term" value="P:transcription elongation by RNA polymerase II"/>
    <property type="evidence" value="ECO:0007669"/>
    <property type="project" value="InterPro"/>
</dbReference>
<evidence type="ECO:0000256" key="3">
    <source>
        <dbReference type="ARBA" id="ARBA00023163"/>
    </source>
</evidence>
<dbReference type="Gene3D" id="3.40.50.11990">
    <property type="entry name" value="RNA polymerase II accessory factor, Cdc73 C-terminal domain"/>
    <property type="match status" value="1"/>
</dbReference>
<dbReference type="Pfam" id="PF05179">
    <property type="entry name" value="CDC73_C"/>
    <property type="match status" value="1"/>
</dbReference>
<dbReference type="GO" id="GO:0051301">
    <property type="term" value="P:cell division"/>
    <property type="evidence" value="ECO:0007669"/>
    <property type="project" value="UniProtKB-KW"/>
</dbReference>
<evidence type="ECO:0000256" key="4">
    <source>
        <dbReference type="ARBA" id="ARBA00023242"/>
    </source>
</evidence>
<organism evidence="6 7">
    <name type="scientific">Saccharomycodes ludwigii</name>
    <dbReference type="NCBI Taxonomy" id="36035"/>
    <lineage>
        <taxon>Eukaryota</taxon>
        <taxon>Fungi</taxon>
        <taxon>Dikarya</taxon>
        <taxon>Ascomycota</taxon>
        <taxon>Saccharomycotina</taxon>
        <taxon>Saccharomycetes</taxon>
        <taxon>Saccharomycodales</taxon>
        <taxon>Saccharomycodaceae</taxon>
        <taxon>Saccharomycodes</taxon>
    </lineage>
</organism>
<evidence type="ECO:0000313" key="7">
    <source>
        <dbReference type="Proteomes" id="UP000262825"/>
    </source>
</evidence>
<keyword evidence="7" id="KW-1185">Reference proteome</keyword>
<keyword evidence="6" id="KW-0131">Cell cycle</keyword>
<proteinExistence type="inferred from homology"/>
<dbReference type="Proteomes" id="UP000262825">
    <property type="component" value="Unassembled WGS sequence"/>
</dbReference>
<dbReference type="GO" id="GO:0000993">
    <property type="term" value="F:RNA polymerase II complex binding"/>
    <property type="evidence" value="ECO:0007669"/>
    <property type="project" value="TreeGrafter"/>
</dbReference>
<protein>
    <submittedName>
        <fullName evidence="6">Related to Cell division control protein 73</fullName>
    </submittedName>
</protein>
<keyword evidence="4" id="KW-0539">Nucleus</keyword>
<evidence type="ECO:0000256" key="2">
    <source>
        <dbReference type="ARBA" id="ARBA00010427"/>
    </source>
</evidence>
<dbReference type="GO" id="GO:0032968">
    <property type="term" value="P:positive regulation of transcription elongation by RNA polymerase II"/>
    <property type="evidence" value="ECO:0007669"/>
    <property type="project" value="TreeGrafter"/>
</dbReference>
<keyword evidence="3" id="KW-0804">Transcription</keyword>
<accession>A0A376B6T4</accession>
<dbReference type="AlphaFoldDB" id="A0A376B6T4"/>
<name>A0A376B6T4_9ASCO</name>
<dbReference type="InterPro" id="IPR038103">
    <property type="entry name" value="CDC73_C_sf"/>
</dbReference>
<evidence type="ECO:0000313" key="6">
    <source>
        <dbReference type="EMBL" id="SSD60378.1"/>
    </source>
</evidence>
<keyword evidence="6" id="KW-0132">Cell division</keyword>
<dbReference type="InterPro" id="IPR007852">
    <property type="entry name" value="Cdc73/Parafibromin"/>
</dbReference>
<dbReference type="GO" id="GO:0016593">
    <property type="term" value="C:Cdc73/Paf1 complex"/>
    <property type="evidence" value="ECO:0007669"/>
    <property type="project" value="InterPro"/>
</dbReference>
<comment type="similarity">
    <text evidence="2">Belongs to the CDC73 family.</text>
</comment>
<dbReference type="VEuPathDB" id="FungiDB:SCODWIG_02139"/>
<dbReference type="PANTHER" id="PTHR12466">
    <property type="entry name" value="CDC73 DOMAIN PROTEIN"/>
    <property type="match status" value="1"/>
</dbReference>
<reference evidence="7" key="1">
    <citation type="submission" date="2018-06" db="EMBL/GenBank/DDBJ databases">
        <authorList>
            <person name="Guldener U."/>
        </authorList>
    </citation>
    <scope>NUCLEOTIDE SEQUENCE [LARGE SCALE GENOMIC DNA]</scope>
    <source>
        <strain evidence="7">UTAD17</strain>
    </source>
</reference>
<evidence type="ECO:0000256" key="1">
    <source>
        <dbReference type="ARBA" id="ARBA00004123"/>
    </source>
</evidence>
<dbReference type="InterPro" id="IPR031336">
    <property type="entry name" value="CDC73_C"/>
</dbReference>
<sequence length="392" mass="45134">MINLESLRKAIIDKYPIKLLNNEGTETKDILEAAKLSINNNGSINVLGLDEKTDFIVDAKEPITLRVVYHCWMNKNTSAADYLVDCKTKKIPSISFLQRTDLVNWLSGETEISKYIKRTNGAENHENNKSVVNDVNITDTAGRFPVNESIERNTDVTTENSGVMDALLTKERILLDHNSFLRGKKPINFEYLIKEVELNLVRSLKQHNEKAGHKSKVHKSASGPLSIKQSGRKIKEPIIIIPSAASSPFTMANIRQFLLEGKYIAPKDLPTINTDIIKVEKKLDGMKHPIKFIIVNNTRLFNKPEYWSRVLAVFTTGHAWQFDNYQWSDPIQLFQHTKGYYFCFSGDTVPKSVQQWNVQKIELDKTRRFKDLEVCRYFWNSLEKELQQRGYH</sequence>
<evidence type="ECO:0000259" key="5">
    <source>
        <dbReference type="Pfam" id="PF05179"/>
    </source>
</evidence>